<evidence type="ECO:0000313" key="2">
    <source>
        <dbReference type="Proteomes" id="UP000006892"/>
    </source>
</evidence>
<dbReference type="AlphaFoldDB" id="A0A3S5Y6H5"/>
<protein>
    <submittedName>
        <fullName evidence="1">Uncharacterized protein</fullName>
    </submittedName>
</protein>
<gene>
    <name evidence="1" type="ordered locus">REQ_21170</name>
</gene>
<sequence>MYEGARTVRSVHLLDDGGTLFTSKTRTHPLALDDILTEPPAPQQGHVTINEADLIVADKPFPVLERTPAVRSLRPCARQGLPLEPPSDDADFHQHCGLNVGKAAGGGAHIVRVFAGRGMTAR</sequence>
<accession>A0A3S5Y6H5</accession>
<proteinExistence type="predicted"/>
<name>A0A3S5Y6H5_RHOH1</name>
<dbReference type="Proteomes" id="UP001154400">
    <property type="component" value="Chromosome"/>
</dbReference>
<organism evidence="1">
    <name type="scientific">Rhodococcus hoagii (strain 103S)</name>
    <name type="common">Rhodococcus equi</name>
    <dbReference type="NCBI Taxonomy" id="685727"/>
    <lineage>
        <taxon>Bacteria</taxon>
        <taxon>Bacillati</taxon>
        <taxon>Actinomycetota</taxon>
        <taxon>Actinomycetes</taxon>
        <taxon>Mycobacteriales</taxon>
        <taxon>Nocardiaceae</taxon>
        <taxon>Prescottella</taxon>
    </lineage>
</organism>
<dbReference type="EMBL" id="FN563149">
    <property type="protein sequence ID" value="CBH48173.1"/>
    <property type="molecule type" value="Genomic_DNA"/>
</dbReference>
<reference evidence="1" key="1">
    <citation type="journal article" date="2010" name="PLoS Genet.">
        <title>The genome of a pathogenic rhodococcus: cooptive virulence underpinned by key gene acquisitions.</title>
        <authorList>
            <person name="Letek M."/>
            <person name="Gonzalez P."/>
            <person name="Macarthur I."/>
            <person name="Rodriguez H."/>
            <person name="Freeman T.C."/>
            <person name="Valero-Rello A."/>
            <person name="Blanco M."/>
            <person name="Buckley T."/>
            <person name="Cherevach I."/>
            <person name="Fahey R."/>
            <person name="Hapeshi A."/>
            <person name="Holdstock J."/>
            <person name="Leadon D."/>
            <person name="Navas J."/>
            <person name="Ocampo A."/>
            <person name="Quail M.A."/>
            <person name="Sanders M."/>
            <person name="Scortti M.M."/>
            <person name="Prescott J.F."/>
            <person name="Fogarty U."/>
            <person name="Meijer W.G."/>
            <person name="Parkhill J."/>
            <person name="Bentley S.D."/>
            <person name="Vazquez-Boland J.A."/>
        </authorList>
    </citation>
    <scope>NUCLEOTIDE SEQUENCE [LARGE SCALE GENOMIC DNA]</scope>
    <source>
        <strain evidence="1 2">103S</strain>
    </source>
</reference>
<evidence type="ECO:0000313" key="1">
    <source>
        <dbReference type="EMBL" id="CBH48173.1"/>
    </source>
</evidence>
<dbReference type="KEGG" id="req:REQ_21170"/>